<dbReference type="FunFam" id="3.40.605.10:FF:000007">
    <property type="entry name" value="NAD/NADP-dependent betaine aldehyde dehydrogenase"/>
    <property type="match status" value="1"/>
</dbReference>
<dbReference type="InterPro" id="IPR015590">
    <property type="entry name" value="Aldehyde_DH_dom"/>
</dbReference>
<evidence type="ECO:0000256" key="6">
    <source>
        <dbReference type="RuleBase" id="RU003345"/>
    </source>
</evidence>
<dbReference type="GO" id="GO:0004029">
    <property type="term" value="F:aldehyde dehydrogenase (NAD+) activity"/>
    <property type="evidence" value="ECO:0007669"/>
    <property type="project" value="UniProtKB-EC"/>
</dbReference>
<dbReference type="Pfam" id="PF00171">
    <property type="entry name" value="Aldedh"/>
    <property type="match status" value="1"/>
</dbReference>
<dbReference type="InterPro" id="IPR016162">
    <property type="entry name" value="Ald_DH_N"/>
</dbReference>
<dbReference type="InParanoid" id="A0A2J6TV18"/>
<evidence type="ECO:0000256" key="2">
    <source>
        <dbReference type="ARBA" id="ARBA00023002"/>
    </source>
</evidence>
<proteinExistence type="inferred from homology"/>
<evidence type="ECO:0000313" key="9">
    <source>
        <dbReference type="EMBL" id="PMD66831.1"/>
    </source>
</evidence>
<evidence type="ECO:0000256" key="4">
    <source>
        <dbReference type="ARBA" id="ARBA00049194"/>
    </source>
</evidence>
<feature type="active site" evidence="5">
    <location>
        <position position="272"/>
    </location>
</feature>
<protein>
    <recommendedName>
        <fullName evidence="3">aldehyde dehydrogenase (NAD(+))</fullName>
        <ecNumber evidence="3">1.2.1.3</ecNumber>
    </recommendedName>
</protein>
<dbReference type="Gene3D" id="3.40.309.10">
    <property type="entry name" value="Aldehyde Dehydrogenase, Chain A, domain 2"/>
    <property type="match status" value="1"/>
</dbReference>
<dbReference type="InterPro" id="IPR029510">
    <property type="entry name" value="Ald_DH_CS_GLU"/>
</dbReference>
<evidence type="ECO:0000256" key="7">
    <source>
        <dbReference type="SAM" id="MobiDB-lite"/>
    </source>
</evidence>
<evidence type="ECO:0000256" key="5">
    <source>
        <dbReference type="PROSITE-ProRule" id="PRU10007"/>
    </source>
</evidence>
<evidence type="ECO:0000313" key="10">
    <source>
        <dbReference type="Proteomes" id="UP000235371"/>
    </source>
</evidence>
<dbReference type="RefSeq" id="XP_024743735.1">
    <property type="nucleotide sequence ID" value="XM_024885602.1"/>
</dbReference>
<dbReference type="GeneID" id="36593679"/>
<comment type="catalytic activity">
    <reaction evidence="4">
        <text>an aldehyde + NAD(+) + H2O = a carboxylate + NADH + 2 H(+)</text>
        <dbReference type="Rhea" id="RHEA:16185"/>
        <dbReference type="ChEBI" id="CHEBI:15377"/>
        <dbReference type="ChEBI" id="CHEBI:15378"/>
        <dbReference type="ChEBI" id="CHEBI:17478"/>
        <dbReference type="ChEBI" id="CHEBI:29067"/>
        <dbReference type="ChEBI" id="CHEBI:57540"/>
        <dbReference type="ChEBI" id="CHEBI:57945"/>
        <dbReference type="EC" id="1.2.1.3"/>
    </reaction>
</comment>
<dbReference type="PROSITE" id="PS00687">
    <property type="entry name" value="ALDEHYDE_DEHYDR_GLU"/>
    <property type="match status" value="1"/>
</dbReference>
<dbReference type="EMBL" id="KZ613743">
    <property type="protein sequence ID" value="PMD66831.1"/>
    <property type="molecule type" value="Genomic_DNA"/>
</dbReference>
<keyword evidence="10" id="KW-1185">Reference proteome</keyword>
<comment type="similarity">
    <text evidence="1 6">Belongs to the aldehyde dehydrogenase family.</text>
</comment>
<dbReference type="Gene3D" id="3.40.605.10">
    <property type="entry name" value="Aldehyde Dehydrogenase, Chain A, domain 1"/>
    <property type="match status" value="1"/>
</dbReference>
<feature type="region of interest" description="Disordered" evidence="7">
    <location>
        <begin position="1"/>
        <end position="23"/>
    </location>
</feature>
<organism evidence="9 10">
    <name type="scientific">Hyaloscypha bicolor E</name>
    <dbReference type="NCBI Taxonomy" id="1095630"/>
    <lineage>
        <taxon>Eukaryota</taxon>
        <taxon>Fungi</taxon>
        <taxon>Dikarya</taxon>
        <taxon>Ascomycota</taxon>
        <taxon>Pezizomycotina</taxon>
        <taxon>Leotiomycetes</taxon>
        <taxon>Helotiales</taxon>
        <taxon>Hyaloscyphaceae</taxon>
        <taxon>Hyaloscypha</taxon>
        <taxon>Hyaloscypha bicolor</taxon>
    </lineage>
</organism>
<dbReference type="CDD" id="cd07106">
    <property type="entry name" value="ALDH_AldA-AAD23400"/>
    <property type="match status" value="1"/>
</dbReference>
<dbReference type="PANTHER" id="PTHR11699">
    <property type="entry name" value="ALDEHYDE DEHYDROGENASE-RELATED"/>
    <property type="match status" value="1"/>
</dbReference>
<dbReference type="STRING" id="1095630.A0A2J6TV18"/>
<name>A0A2J6TV18_9HELO</name>
<dbReference type="InterPro" id="IPR016161">
    <property type="entry name" value="Ald_DH/histidinol_DH"/>
</dbReference>
<dbReference type="InterPro" id="IPR016163">
    <property type="entry name" value="Ald_DH_C"/>
</dbReference>
<dbReference type="AlphaFoldDB" id="A0A2J6TV18"/>
<accession>A0A2J6TV18</accession>
<dbReference type="Proteomes" id="UP000235371">
    <property type="component" value="Unassembled WGS sequence"/>
</dbReference>
<dbReference type="SUPFAM" id="SSF53720">
    <property type="entry name" value="ALDH-like"/>
    <property type="match status" value="1"/>
</dbReference>
<evidence type="ECO:0000256" key="3">
    <source>
        <dbReference type="ARBA" id="ARBA00024226"/>
    </source>
</evidence>
<evidence type="ECO:0000259" key="8">
    <source>
        <dbReference type="Pfam" id="PF00171"/>
    </source>
</evidence>
<sequence>MSPSAVISDGHTASGTTGLNNGRSDFKHAPLTWTNFSNIIDGKLETTKETRCGINPATEQSNPSVPIASKDDVDKAMSAAQKAFKPWAAEPYAARQKAVLAFADGLEAEKEAFSKFLTQEQGKPIQFARMEIDIAVAWIRATASFELPVEKTDAGDKEIVVRYTPLGVAVGIVPWNFPILLAVGKIAAAVVTGNPIIIKPSPFTPAGGLKLVELGQRYFPPGVLQALSGDDNLGIWLTAHPIPAKISFTGSTATGKKVMESASKTLKRVTLELGGKDPAIICDDIDIDDVASKIATFAFLNSGQICFAIKRILVHEKIIDEFRNALVKHTKLLKVGEGNEEGVFLGPIQNSMQFEKVKGFFADIEKEGMTVAVGGKNPGGKGYFITPTIIDRPAEDSRLVLEEPFGPIVPLLSFANDEEAIDKANNTFYGLGASVWSKDIKRTNNIAQQIEAGTVWVNCHFEMYPNIPFGGHKQSGIGVEQGLAGLKSYCNSQTLYLRKSNL</sequence>
<gene>
    <name evidence="9" type="ORF">K444DRAFT_649777</name>
</gene>
<feature type="domain" description="Aldehyde dehydrogenase" evidence="8">
    <location>
        <begin position="51"/>
        <end position="494"/>
    </location>
</feature>
<dbReference type="EC" id="1.2.1.3" evidence="3"/>
<dbReference type="InterPro" id="IPR044086">
    <property type="entry name" value="LUC3-like"/>
</dbReference>
<evidence type="ECO:0000256" key="1">
    <source>
        <dbReference type="ARBA" id="ARBA00009986"/>
    </source>
</evidence>
<keyword evidence="2 6" id="KW-0560">Oxidoreductase</keyword>
<dbReference type="OrthoDB" id="310895at2759"/>
<dbReference type="FunFam" id="3.40.309.10:FF:000009">
    <property type="entry name" value="Aldehyde dehydrogenase A"/>
    <property type="match status" value="1"/>
</dbReference>
<reference evidence="9 10" key="1">
    <citation type="submission" date="2016-04" db="EMBL/GenBank/DDBJ databases">
        <title>A degradative enzymes factory behind the ericoid mycorrhizal symbiosis.</title>
        <authorList>
            <consortium name="DOE Joint Genome Institute"/>
            <person name="Martino E."/>
            <person name="Morin E."/>
            <person name="Grelet G."/>
            <person name="Kuo A."/>
            <person name="Kohler A."/>
            <person name="Daghino S."/>
            <person name="Barry K."/>
            <person name="Choi C."/>
            <person name="Cichocki N."/>
            <person name="Clum A."/>
            <person name="Copeland A."/>
            <person name="Hainaut M."/>
            <person name="Haridas S."/>
            <person name="Labutti K."/>
            <person name="Lindquist E."/>
            <person name="Lipzen A."/>
            <person name="Khouja H.-R."/>
            <person name="Murat C."/>
            <person name="Ohm R."/>
            <person name="Olson A."/>
            <person name="Spatafora J."/>
            <person name="Veneault-Fourrey C."/>
            <person name="Henrissat B."/>
            <person name="Grigoriev I."/>
            <person name="Martin F."/>
            <person name="Perotto S."/>
        </authorList>
    </citation>
    <scope>NUCLEOTIDE SEQUENCE [LARGE SCALE GENOMIC DNA]</scope>
    <source>
        <strain evidence="9 10">E</strain>
    </source>
</reference>